<proteinExistence type="predicted"/>
<keyword evidence="2" id="KW-1185">Reference proteome</keyword>
<accession>A0ABU4SDN2</accession>
<dbReference type="GO" id="GO:0003677">
    <property type="term" value="F:DNA binding"/>
    <property type="evidence" value="ECO:0007669"/>
    <property type="project" value="UniProtKB-KW"/>
</dbReference>
<protein>
    <submittedName>
        <fullName evidence="1">Winged helix DNA-binding domain-containing protein</fullName>
    </submittedName>
</protein>
<dbReference type="PANTHER" id="PTHR38479:SF2">
    <property type="entry name" value="WINGED HELIX DNA-BINDING DOMAIN-CONTAINING PROTEIN"/>
    <property type="match status" value="1"/>
</dbReference>
<sequence>MKHSKINWDKQLNNFLAEWIISEHFERFERATVKEVAEAYVGVYSNRPTSWLAFLVRNNNVERTKVISMEADPELVRIPGMRRSKFLLPQSLAATVFGATRLPLVNHEWRLRDVGLTLADYRKILSEFTEFTISAPVRLKDIRNALGLTAPQARAYVSVATYDGALIRIPPPNIWSNRWLYAPPPNGLLQNNDTLLTSEWLLQDIAARYIKHYGPVTIDDLAWWLSISKERSRLLIESSMACEICSGLWISKTRQKLFEQCISKTVQNLNTDVRFLPAWDPLVMGYAPGSRQRICLGLDKIRGYDAAGNGLPVVLIGTRAVATWGVKVNGSKRSIQIDLSNVAGKEQEAIQEAAFIWANRIGAFYDPGNNNK</sequence>
<dbReference type="Proteomes" id="UP001271890">
    <property type="component" value="Unassembled WGS sequence"/>
</dbReference>
<comment type="caution">
    <text evidence="1">The sequence shown here is derived from an EMBL/GenBank/DDBJ whole genome shotgun (WGS) entry which is preliminary data.</text>
</comment>
<dbReference type="Pfam" id="PF06224">
    <property type="entry name" value="AlkZ-like"/>
    <property type="match status" value="1"/>
</dbReference>
<dbReference type="EMBL" id="VCDN01000075">
    <property type="protein sequence ID" value="MDX7988913.1"/>
    <property type="molecule type" value="Genomic_DNA"/>
</dbReference>
<organism evidence="1 2">
    <name type="scientific">Xenorhabdus santafensis</name>
    <dbReference type="NCBI Taxonomy" id="2582833"/>
    <lineage>
        <taxon>Bacteria</taxon>
        <taxon>Pseudomonadati</taxon>
        <taxon>Pseudomonadota</taxon>
        <taxon>Gammaproteobacteria</taxon>
        <taxon>Enterobacterales</taxon>
        <taxon>Morganellaceae</taxon>
        <taxon>Xenorhabdus</taxon>
    </lineage>
</organism>
<dbReference type="RefSeq" id="WP_319931311.1">
    <property type="nucleotide sequence ID" value="NZ_VCDN01000075.1"/>
</dbReference>
<evidence type="ECO:0000313" key="1">
    <source>
        <dbReference type="EMBL" id="MDX7988913.1"/>
    </source>
</evidence>
<evidence type="ECO:0000313" key="2">
    <source>
        <dbReference type="Proteomes" id="UP001271890"/>
    </source>
</evidence>
<name>A0ABU4SDN2_9GAMM</name>
<dbReference type="InterPro" id="IPR009351">
    <property type="entry name" value="AlkZ-like"/>
</dbReference>
<dbReference type="PANTHER" id="PTHR38479">
    <property type="entry name" value="LMO0824 PROTEIN"/>
    <property type="match status" value="1"/>
</dbReference>
<keyword evidence="1" id="KW-0238">DNA-binding</keyword>
<gene>
    <name evidence="1" type="ORF">FE392_16540</name>
</gene>
<reference evidence="2" key="1">
    <citation type="journal article" date="2024" name="Toxins">
        <title>Genome Sequence Analysis of Native Xenorhabdus Strains Isolated from Entomopathogenic Nematodes in Argentina.</title>
        <authorList>
            <person name="Palma L."/>
            <person name="Frizzo L."/>
            <person name="Kaiser S."/>
            <person name="Berry C."/>
            <person name="Caballero P."/>
            <person name="Bode H.B."/>
            <person name="Del Valle E.E."/>
        </authorList>
    </citation>
    <scope>NUCLEOTIDE SEQUENCE [LARGE SCALE GENOMIC DNA]</scope>
    <source>
        <strain evidence="2">12</strain>
    </source>
</reference>